<dbReference type="Proteomes" id="UP001317779">
    <property type="component" value="Chromosome"/>
</dbReference>
<dbReference type="InterPro" id="IPR029063">
    <property type="entry name" value="SAM-dependent_MTases_sf"/>
</dbReference>
<gene>
    <name evidence="5" type="ORF">Microterr_17130</name>
</gene>
<dbReference type="RefSeq" id="WP_263798359.1">
    <property type="nucleotide sequence ID" value="NZ_AP027141.1"/>
</dbReference>
<dbReference type="InterPro" id="IPR051052">
    <property type="entry name" value="Diverse_substrate_MTase"/>
</dbReference>
<evidence type="ECO:0000313" key="6">
    <source>
        <dbReference type="Proteomes" id="UP001317779"/>
    </source>
</evidence>
<dbReference type="GO" id="GO:0032259">
    <property type="term" value="P:methylation"/>
    <property type="evidence" value="ECO:0007669"/>
    <property type="project" value="UniProtKB-KW"/>
</dbReference>
<accession>A0ABM8DZF2</accession>
<feature type="domain" description="Methyltransferase type 11" evidence="4">
    <location>
        <begin position="45"/>
        <end position="133"/>
    </location>
</feature>
<protein>
    <submittedName>
        <fullName evidence="5">Methyltransferase</fullName>
    </submittedName>
</protein>
<proteinExistence type="inferred from homology"/>
<dbReference type="PANTHER" id="PTHR44942">
    <property type="entry name" value="METHYLTRANSF_11 DOMAIN-CONTAINING PROTEIN"/>
    <property type="match status" value="1"/>
</dbReference>
<dbReference type="GO" id="GO:0008168">
    <property type="term" value="F:methyltransferase activity"/>
    <property type="evidence" value="ECO:0007669"/>
    <property type="project" value="UniProtKB-KW"/>
</dbReference>
<evidence type="ECO:0000256" key="2">
    <source>
        <dbReference type="ARBA" id="ARBA00022603"/>
    </source>
</evidence>
<keyword evidence="2 5" id="KW-0489">Methyltransferase</keyword>
<dbReference type="PANTHER" id="PTHR44942:SF4">
    <property type="entry name" value="METHYLTRANSFERASE TYPE 11 DOMAIN-CONTAINING PROTEIN"/>
    <property type="match status" value="1"/>
</dbReference>
<name>A0ABM8DZF2_9MICO</name>
<dbReference type="Gene3D" id="3.40.50.150">
    <property type="entry name" value="Vaccinia Virus protein VP39"/>
    <property type="match status" value="1"/>
</dbReference>
<evidence type="ECO:0000256" key="3">
    <source>
        <dbReference type="ARBA" id="ARBA00022679"/>
    </source>
</evidence>
<reference evidence="5 6" key="1">
    <citation type="submission" date="2022-12" db="EMBL/GenBank/DDBJ databases">
        <title>Microbacterium terricola strain KV-448 chromosome, complete genome.</title>
        <authorList>
            <person name="Oshima T."/>
            <person name="Moriya T."/>
            <person name="Bessho Y."/>
        </authorList>
    </citation>
    <scope>NUCLEOTIDE SEQUENCE [LARGE SCALE GENOMIC DNA]</scope>
    <source>
        <strain evidence="5 6">KV-448</strain>
    </source>
</reference>
<sequence>MREGHEGTTSAASFDAVAEIYARSRPSYPQESVDWLLDGDPAVVVDVGAGTGLFTRLLRDGIRTVIAVEPSAPMREELRAAIPDVEAVQGAGERMPLRDASADLAVFAQAWHWVDVPAASAEVARVLRPGGRLGLVWNLRDERVEWVRALGVAMRADGDHFRGTVEDPGIGHPFGTPERSFVPWVRRCTQEEIIADVRSRSYFALLTAAQQDHVAAAVEAVLQAHALTSGGRVIELPYVTASYRYTRP</sequence>
<dbReference type="InterPro" id="IPR013216">
    <property type="entry name" value="Methyltransf_11"/>
</dbReference>
<comment type="similarity">
    <text evidence="1">Belongs to the methyltransferase superfamily.</text>
</comment>
<dbReference type="SUPFAM" id="SSF53335">
    <property type="entry name" value="S-adenosyl-L-methionine-dependent methyltransferases"/>
    <property type="match status" value="1"/>
</dbReference>
<organism evidence="5 6">
    <name type="scientific">Microbacterium terricola</name>
    <dbReference type="NCBI Taxonomy" id="344163"/>
    <lineage>
        <taxon>Bacteria</taxon>
        <taxon>Bacillati</taxon>
        <taxon>Actinomycetota</taxon>
        <taxon>Actinomycetes</taxon>
        <taxon>Micrococcales</taxon>
        <taxon>Microbacteriaceae</taxon>
        <taxon>Microbacterium</taxon>
    </lineage>
</organism>
<dbReference type="Pfam" id="PF08241">
    <property type="entry name" value="Methyltransf_11"/>
    <property type="match status" value="1"/>
</dbReference>
<keyword evidence="3" id="KW-0808">Transferase</keyword>
<dbReference type="EMBL" id="AP027141">
    <property type="protein sequence ID" value="BDV31053.1"/>
    <property type="molecule type" value="Genomic_DNA"/>
</dbReference>
<evidence type="ECO:0000313" key="5">
    <source>
        <dbReference type="EMBL" id="BDV31053.1"/>
    </source>
</evidence>
<keyword evidence="6" id="KW-1185">Reference proteome</keyword>
<evidence type="ECO:0000259" key="4">
    <source>
        <dbReference type="Pfam" id="PF08241"/>
    </source>
</evidence>
<evidence type="ECO:0000256" key="1">
    <source>
        <dbReference type="ARBA" id="ARBA00008361"/>
    </source>
</evidence>
<dbReference type="CDD" id="cd02440">
    <property type="entry name" value="AdoMet_MTases"/>
    <property type="match status" value="1"/>
</dbReference>